<feature type="coiled-coil region" evidence="1">
    <location>
        <begin position="1"/>
        <end position="33"/>
    </location>
</feature>
<proteinExistence type="predicted"/>
<keyword evidence="1" id="KW-0175">Coiled coil</keyword>
<organism evidence="2 3">
    <name type="scientific">Prorocentrum cordatum</name>
    <dbReference type="NCBI Taxonomy" id="2364126"/>
    <lineage>
        <taxon>Eukaryota</taxon>
        <taxon>Sar</taxon>
        <taxon>Alveolata</taxon>
        <taxon>Dinophyceae</taxon>
        <taxon>Prorocentrales</taxon>
        <taxon>Prorocentraceae</taxon>
        <taxon>Prorocentrum</taxon>
    </lineage>
</organism>
<protein>
    <recommendedName>
        <fullName evidence="4">Centrosomal protein POC5</fullName>
    </recommendedName>
</protein>
<dbReference type="EMBL" id="CAUYUJ010016430">
    <property type="protein sequence ID" value="CAK0865244.1"/>
    <property type="molecule type" value="Genomic_DNA"/>
</dbReference>
<name>A0ABN9UYB8_9DINO</name>
<sequence>EEKIEQANHMFENERANIQRKKTREYIEAMKSESKELVRSFDGGDPWAPGLSSPPAAVPNGLEPPVLMVKAGPGYVPAKPPPPSLASARNAAKASAPMKPITALGMQQVLADMHVAIESQREQGDRMKTVLHLVGSRPLSLTDEDLPK</sequence>
<accession>A0ABN9UYB8</accession>
<evidence type="ECO:0000313" key="3">
    <source>
        <dbReference type="Proteomes" id="UP001189429"/>
    </source>
</evidence>
<gene>
    <name evidence="2" type="ORF">PCOR1329_LOCUS52822</name>
</gene>
<reference evidence="2" key="1">
    <citation type="submission" date="2023-10" db="EMBL/GenBank/DDBJ databases">
        <authorList>
            <person name="Chen Y."/>
            <person name="Shah S."/>
            <person name="Dougan E. K."/>
            <person name="Thang M."/>
            <person name="Chan C."/>
        </authorList>
    </citation>
    <scope>NUCLEOTIDE SEQUENCE [LARGE SCALE GENOMIC DNA]</scope>
</reference>
<feature type="non-terminal residue" evidence="2">
    <location>
        <position position="1"/>
    </location>
</feature>
<evidence type="ECO:0000313" key="2">
    <source>
        <dbReference type="EMBL" id="CAK0865244.1"/>
    </source>
</evidence>
<evidence type="ECO:0000256" key="1">
    <source>
        <dbReference type="SAM" id="Coils"/>
    </source>
</evidence>
<feature type="non-terminal residue" evidence="2">
    <location>
        <position position="148"/>
    </location>
</feature>
<dbReference type="Proteomes" id="UP001189429">
    <property type="component" value="Unassembled WGS sequence"/>
</dbReference>
<comment type="caution">
    <text evidence="2">The sequence shown here is derived from an EMBL/GenBank/DDBJ whole genome shotgun (WGS) entry which is preliminary data.</text>
</comment>
<keyword evidence="3" id="KW-1185">Reference proteome</keyword>
<evidence type="ECO:0008006" key="4">
    <source>
        <dbReference type="Google" id="ProtNLM"/>
    </source>
</evidence>